<dbReference type="PANTHER" id="PTHR21047:SF2">
    <property type="entry name" value="THYMIDINE DIPHOSPHO-4-KETO-RHAMNOSE 3,5-EPIMERASE"/>
    <property type="match status" value="1"/>
</dbReference>
<comment type="function">
    <text evidence="2">Catalyzes the epimerization of the C3' and C5'positions of dTDP-6-deoxy-D-xylo-4-hexulose, forming dTDP-6-deoxy-L-lyxo-4-hexulose.</text>
</comment>
<dbReference type="EMBL" id="UFSM01000001">
    <property type="protein sequence ID" value="SUU87287.1"/>
    <property type="molecule type" value="Genomic_DNA"/>
</dbReference>
<evidence type="ECO:0000256" key="4">
    <source>
        <dbReference type="ARBA" id="ARBA00019595"/>
    </source>
</evidence>
<evidence type="ECO:0000256" key="1">
    <source>
        <dbReference type="ARBA" id="ARBA00001298"/>
    </source>
</evidence>
<feature type="active site" description="Proton donor" evidence="8">
    <location>
        <position position="120"/>
    </location>
</feature>
<feature type="active site" description="Proton acceptor" evidence="8">
    <location>
        <position position="54"/>
    </location>
</feature>
<evidence type="ECO:0000256" key="6">
    <source>
        <dbReference type="ARBA" id="ARBA00031424"/>
    </source>
</evidence>
<dbReference type="AlphaFoldDB" id="A0A380WE72"/>
<comment type="catalytic activity">
    <reaction evidence="1">
        <text>dTDP-4-dehydro-6-deoxy-alpha-D-glucose = dTDP-4-dehydro-beta-L-rhamnose</text>
        <dbReference type="Rhea" id="RHEA:16969"/>
        <dbReference type="ChEBI" id="CHEBI:57649"/>
        <dbReference type="ChEBI" id="CHEBI:62830"/>
        <dbReference type="EC" id="5.1.3.13"/>
    </reaction>
</comment>
<dbReference type="OrthoDB" id="9800680at2"/>
<evidence type="ECO:0000256" key="9">
    <source>
        <dbReference type="PIRSR" id="PIRSR600888-3"/>
    </source>
</evidence>
<dbReference type="InterPro" id="IPR011051">
    <property type="entry name" value="RmlC_Cupin_sf"/>
</dbReference>
<evidence type="ECO:0000256" key="3">
    <source>
        <dbReference type="ARBA" id="ARBA00012098"/>
    </source>
</evidence>
<dbReference type="InterPro" id="IPR014710">
    <property type="entry name" value="RmlC-like_jellyroll"/>
</dbReference>
<dbReference type="RefSeq" id="WP_115729813.1">
    <property type="nucleotide sequence ID" value="NZ_BAAAVY010000033.1"/>
</dbReference>
<feature type="site" description="Participates in a stacking interaction with the thymidine ring of dTDP-4-oxo-6-deoxyglucose" evidence="9">
    <location>
        <position position="126"/>
    </location>
</feature>
<dbReference type="Proteomes" id="UP000254701">
    <property type="component" value="Unassembled WGS sequence"/>
</dbReference>
<evidence type="ECO:0000256" key="7">
    <source>
        <dbReference type="ARBA" id="ARBA00033311"/>
    </source>
</evidence>
<evidence type="ECO:0000313" key="11">
    <source>
        <dbReference type="Proteomes" id="UP000254701"/>
    </source>
</evidence>
<keyword evidence="10" id="KW-0413">Isomerase</keyword>
<evidence type="ECO:0000256" key="2">
    <source>
        <dbReference type="ARBA" id="ARBA00001997"/>
    </source>
</evidence>
<organism evidence="10 11">
    <name type="scientific">Aminobacter aminovorans</name>
    <name type="common">Chelatobacter heintzii</name>
    <dbReference type="NCBI Taxonomy" id="83263"/>
    <lineage>
        <taxon>Bacteria</taxon>
        <taxon>Pseudomonadati</taxon>
        <taxon>Pseudomonadota</taxon>
        <taxon>Alphaproteobacteria</taxon>
        <taxon>Hyphomicrobiales</taxon>
        <taxon>Phyllobacteriaceae</taxon>
        <taxon>Aminobacter</taxon>
    </lineage>
</organism>
<proteinExistence type="predicted"/>
<dbReference type="GO" id="GO:0019305">
    <property type="term" value="P:dTDP-rhamnose biosynthetic process"/>
    <property type="evidence" value="ECO:0007669"/>
    <property type="project" value="TreeGrafter"/>
</dbReference>
<dbReference type="GO" id="GO:0000271">
    <property type="term" value="P:polysaccharide biosynthetic process"/>
    <property type="evidence" value="ECO:0007669"/>
    <property type="project" value="TreeGrafter"/>
</dbReference>
<dbReference type="Gene3D" id="2.60.120.10">
    <property type="entry name" value="Jelly Rolls"/>
    <property type="match status" value="1"/>
</dbReference>
<protein>
    <recommendedName>
        <fullName evidence="4">dTDP-4-dehydrorhamnose 3,5-epimerase</fullName>
        <ecNumber evidence="3">5.1.3.13</ecNumber>
    </recommendedName>
    <alternativeName>
        <fullName evidence="6">Thymidine diphospho-4-keto-rhamnose 3,5-epimerase</fullName>
    </alternativeName>
    <alternativeName>
        <fullName evidence="5">dTDP-4-keto-6-deoxyglucose 3,5-epimerase</fullName>
    </alternativeName>
    <alternativeName>
        <fullName evidence="7">dTDP-6-deoxy-D-xylo-4-hexulose 3,5-epimerase</fullName>
    </alternativeName>
</protein>
<name>A0A380WE72_AMIAI</name>
<dbReference type="GO" id="GO:0008830">
    <property type="term" value="F:dTDP-4-dehydrorhamnose 3,5-epimerase activity"/>
    <property type="evidence" value="ECO:0007669"/>
    <property type="project" value="UniProtKB-EC"/>
</dbReference>
<gene>
    <name evidence="10" type="primary">rfbC_1</name>
    <name evidence="10" type="ORF">NCTC10684_00479</name>
</gene>
<evidence type="ECO:0000256" key="8">
    <source>
        <dbReference type="PIRSR" id="PIRSR600888-1"/>
    </source>
</evidence>
<dbReference type="InterPro" id="IPR000888">
    <property type="entry name" value="RmlC-like"/>
</dbReference>
<dbReference type="PANTHER" id="PTHR21047">
    <property type="entry name" value="DTDP-6-DEOXY-D-GLUCOSE-3,5 EPIMERASE"/>
    <property type="match status" value="1"/>
</dbReference>
<reference evidence="10 11" key="1">
    <citation type="submission" date="2018-06" db="EMBL/GenBank/DDBJ databases">
        <authorList>
            <consortium name="Pathogen Informatics"/>
            <person name="Doyle S."/>
        </authorList>
    </citation>
    <scope>NUCLEOTIDE SEQUENCE [LARGE SCALE GENOMIC DNA]</scope>
    <source>
        <strain evidence="10 11">NCTC10684</strain>
    </source>
</reference>
<sequence>MMRLPLGCVVRDLTTHNDDRGNLTEIFRQEWDAGIEPVQWNFVRSQANVLRGVHVHVVHSDYLVCLEGTLVLALSDIRPESPTHGMATTVTLKGSQMQAALIPPGVAHGFYFPEVSSLCYSVSHYWNTVDEIGCRWDDPALDLDWQVRDPALSPRDTTPGSAAEMTRQYLTVREQMRADRD</sequence>
<dbReference type="GO" id="GO:0005829">
    <property type="term" value="C:cytosol"/>
    <property type="evidence" value="ECO:0007669"/>
    <property type="project" value="TreeGrafter"/>
</dbReference>
<dbReference type="SUPFAM" id="SSF51182">
    <property type="entry name" value="RmlC-like cupins"/>
    <property type="match status" value="1"/>
</dbReference>
<evidence type="ECO:0000313" key="10">
    <source>
        <dbReference type="EMBL" id="SUU87287.1"/>
    </source>
</evidence>
<dbReference type="EC" id="5.1.3.13" evidence="3"/>
<accession>A0A380WE72</accession>
<evidence type="ECO:0000256" key="5">
    <source>
        <dbReference type="ARBA" id="ARBA00029758"/>
    </source>
</evidence>
<dbReference type="Pfam" id="PF00908">
    <property type="entry name" value="dTDP_sugar_isom"/>
    <property type="match status" value="1"/>
</dbReference>